<gene>
    <name evidence="2" type="ORF">CNMCM6106_001024</name>
</gene>
<protein>
    <submittedName>
        <fullName evidence="2">Uncharacterized protein</fullName>
    </submittedName>
</protein>
<comment type="caution">
    <text evidence="2">The sequence shown here is derived from an EMBL/GenBank/DDBJ whole genome shotgun (WGS) entry which is preliminary data.</text>
</comment>
<dbReference type="EMBL" id="JACBAF010002188">
    <property type="protein sequence ID" value="KAF7164506.1"/>
    <property type="molecule type" value="Genomic_DNA"/>
</dbReference>
<name>A0A8H6Q000_9EURO</name>
<sequence>MGSFEPPRKYPTKLPDICAFIKEKLDKAPLDEDGEVPNTDPADNYAGVFLSHAEVYRFAYITDWVSLCALSLYRLIRSLASFTLFEERTGDIVKLLKFVFEENEYMHEMQDVLVDYAAWNVEILMPDADFRQLLNRVPSLETAIFRSMWSASGLSLLGGDVAAEAEKKLRAAVPPQSTKQWHSARRAKHFRSHNYVGRKLRSEVGDAFSSVSSLLGGSTEGKKGKPDTVSRARTVTALLDFAEGSQRFQSRAPRGQPNTGSGN</sequence>
<feature type="region of interest" description="Disordered" evidence="1">
    <location>
        <begin position="211"/>
        <end position="230"/>
    </location>
</feature>
<organism evidence="2 3">
    <name type="scientific">Aspergillus hiratsukae</name>
    <dbReference type="NCBI Taxonomy" id="1194566"/>
    <lineage>
        <taxon>Eukaryota</taxon>
        <taxon>Fungi</taxon>
        <taxon>Dikarya</taxon>
        <taxon>Ascomycota</taxon>
        <taxon>Pezizomycotina</taxon>
        <taxon>Eurotiomycetes</taxon>
        <taxon>Eurotiomycetidae</taxon>
        <taxon>Eurotiales</taxon>
        <taxon>Aspergillaceae</taxon>
        <taxon>Aspergillus</taxon>
        <taxon>Aspergillus subgen. Fumigati</taxon>
    </lineage>
</organism>
<evidence type="ECO:0000256" key="1">
    <source>
        <dbReference type="SAM" id="MobiDB-lite"/>
    </source>
</evidence>
<dbReference type="AlphaFoldDB" id="A0A8H6Q000"/>
<dbReference type="Proteomes" id="UP000662466">
    <property type="component" value="Unassembled WGS sequence"/>
</dbReference>
<accession>A0A8H6Q000</accession>
<feature type="region of interest" description="Disordered" evidence="1">
    <location>
        <begin position="241"/>
        <end position="263"/>
    </location>
</feature>
<evidence type="ECO:0000313" key="2">
    <source>
        <dbReference type="EMBL" id="KAF7164506.1"/>
    </source>
</evidence>
<proteinExistence type="predicted"/>
<evidence type="ECO:0000313" key="3">
    <source>
        <dbReference type="Proteomes" id="UP000662466"/>
    </source>
</evidence>
<reference evidence="2" key="1">
    <citation type="submission" date="2020-06" db="EMBL/GenBank/DDBJ databases">
        <title>Draft genome sequences of strains closely related to Aspergillus parafelis and Aspergillus hiratsukae.</title>
        <authorList>
            <person name="Dos Santos R.A.C."/>
            <person name="Rivero-Menendez O."/>
            <person name="Steenwyk J.L."/>
            <person name="Mead M.E."/>
            <person name="Goldman G.H."/>
            <person name="Alastruey-Izquierdo A."/>
            <person name="Rokas A."/>
        </authorList>
    </citation>
    <scope>NUCLEOTIDE SEQUENCE</scope>
    <source>
        <strain evidence="2">CNM-CM6106</strain>
    </source>
</reference>
<feature type="compositionally biased region" description="Basic and acidic residues" evidence="1">
    <location>
        <begin position="220"/>
        <end position="230"/>
    </location>
</feature>